<keyword evidence="3" id="KW-0269">Exonuclease</keyword>
<gene>
    <name evidence="3" type="ORF">KCG48_00265</name>
</gene>
<dbReference type="RefSeq" id="WP_211799285.1">
    <property type="nucleotide sequence ID" value="NZ_JAGSCS010000001.1"/>
</dbReference>
<accession>A0A941CLE7</accession>
<protein>
    <submittedName>
        <fullName evidence="3">DNA repair exonuclease</fullName>
    </submittedName>
</protein>
<dbReference type="Proteomes" id="UP000675379">
    <property type="component" value="Unassembled WGS sequence"/>
</dbReference>
<reference evidence="3" key="1">
    <citation type="submission" date="2021-04" db="EMBL/GenBank/DDBJ databases">
        <title>Proteiniclasticum sedimins sp. nov., an obligate anaerobic bacterium isolated from anaerobic sludge.</title>
        <authorList>
            <person name="Liu J."/>
        </authorList>
    </citation>
    <scope>NUCLEOTIDE SEQUENCE</scope>
    <source>
        <strain evidence="3">BAD-10</strain>
    </source>
</reference>
<proteinExistence type="predicted"/>
<dbReference type="CDD" id="cd00840">
    <property type="entry name" value="MPP_Mre11_N"/>
    <property type="match status" value="1"/>
</dbReference>
<evidence type="ECO:0000259" key="2">
    <source>
        <dbReference type="Pfam" id="PF00149"/>
    </source>
</evidence>
<dbReference type="PANTHER" id="PTHR30337:SF7">
    <property type="entry name" value="PHOSPHOESTERASE"/>
    <property type="match status" value="1"/>
</dbReference>
<dbReference type="Gene3D" id="3.60.21.10">
    <property type="match status" value="1"/>
</dbReference>
<dbReference type="Pfam" id="PF00149">
    <property type="entry name" value="Metallophos"/>
    <property type="match status" value="1"/>
</dbReference>
<dbReference type="InterPro" id="IPR050535">
    <property type="entry name" value="DNA_Repair-Maintenance_Comp"/>
</dbReference>
<dbReference type="AlphaFoldDB" id="A0A941CLE7"/>
<keyword evidence="4" id="KW-1185">Reference proteome</keyword>
<dbReference type="InterPro" id="IPR041796">
    <property type="entry name" value="Mre11_N"/>
</dbReference>
<dbReference type="EMBL" id="JAGSCS010000001">
    <property type="protein sequence ID" value="MBR0574762.1"/>
    <property type="molecule type" value="Genomic_DNA"/>
</dbReference>
<name>A0A941CLE7_9CLOT</name>
<evidence type="ECO:0000313" key="3">
    <source>
        <dbReference type="EMBL" id="MBR0574762.1"/>
    </source>
</evidence>
<dbReference type="InterPro" id="IPR004843">
    <property type="entry name" value="Calcineurin-like_PHP"/>
</dbReference>
<dbReference type="GO" id="GO:0004527">
    <property type="term" value="F:exonuclease activity"/>
    <property type="evidence" value="ECO:0007669"/>
    <property type="project" value="UniProtKB-KW"/>
</dbReference>
<dbReference type="InterPro" id="IPR029052">
    <property type="entry name" value="Metallo-depent_PP-like"/>
</dbReference>
<keyword evidence="3" id="KW-0540">Nuclease</keyword>
<sequence>MRSVKIVQSGDFHLDSPLVLHHLSFRQQRREELLLAVRRLVDYALSVQADLLLLTGDLFDSARVTRNTLDFLHREFSRFSGRIFITPGNHDPYTLESPYTTDPFPPNTHVFGDYEEVYLPELHCVVCGEGFREAVVTRNLLERISAPSTAPIKILLLHGEVTTGASRYNPMTRESLRSSGFSYVALGHRHEYSGIQREGTVSYAYAGIPEGRGFDELGEKGVITGEVFADGVNLKFQKLAQRTYEEVPVDLTGCLTHQEMLDRILIAGKRADTIPKILLRGELPPYAILDEARLEGELSRHLEEFSLVDLTQVEKEQDPVMAGSLKGIFLSVIKERQAKGEGNPRHWEEARKMGLRILSQEEF</sequence>
<evidence type="ECO:0000313" key="4">
    <source>
        <dbReference type="Proteomes" id="UP000675379"/>
    </source>
</evidence>
<feature type="domain" description="Calcineurin-like phosphoesterase" evidence="2">
    <location>
        <begin position="5"/>
        <end position="192"/>
    </location>
</feature>
<organism evidence="3 4">
    <name type="scientific">Proteiniclasticum sediminis</name>
    <dbReference type="NCBI Taxonomy" id="2804028"/>
    <lineage>
        <taxon>Bacteria</taxon>
        <taxon>Bacillati</taxon>
        <taxon>Bacillota</taxon>
        <taxon>Clostridia</taxon>
        <taxon>Eubacteriales</taxon>
        <taxon>Clostridiaceae</taxon>
        <taxon>Proteiniclasticum</taxon>
    </lineage>
</organism>
<comment type="caution">
    <text evidence="3">The sequence shown here is derived from an EMBL/GenBank/DDBJ whole genome shotgun (WGS) entry which is preliminary data.</text>
</comment>
<keyword evidence="1" id="KW-0378">Hydrolase</keyword>
<dbReference type="SUPFAM" id="SSF56300">
    <property type="entry name" value="Metallo-dependent phosphatases"/>
    <property type="match status" value="1"/>
</dbReference>
<dbReference type="PANTHER" id="PTHR30337">
    <property type="entry name" value="COMPONENT OF ATP-DEPENDENT DSDNA EXONUCLEASE"/>
    <property type="match status" value="1"/>
</dbReference>
<evidence type="ECO:0000256" key="1">
    <source>
        <dbReference type="ARBA" id="ARBA00022801"/>
    </source>
</evidence>